<keyword evidence="4" id="KW-1003">Cell membrane</keyword>
<keyword evidence="18" id="KW-1185">Reference proteome</keyword>
<feature type="transmembrane region" description="Helical" evidence="14">
    <location>
        <begin position="156"/>
        <end position="178"/>
    </location>
</feature>
<dbReference type="Pfam" id="PF02518">
    <property type="entry name" value="HATPase_c"/>
    <property type="match status" value="1"/>
</dbReference>
<dbReference type="InterPro" id="IPR003661">
    <property type="entry name" value="HisK_dim/P_dom"/>
</dbReference>
<dbReference type="PATRIC" id="fig|754477.3.peg.1207"/>
<name>I1YHI5_METFJ</name>
<evidence type="ECO:0000313" key="17">
    <source>
        <dbReference type="EMBL" id="AFJ02378.1"/>
    </source>
</evidence>
<evidence type="ECO:0000256" key="11">
    <source>
        <dbReference type="ARBA" id="ARBA00022989"/>
    </source>
</evidence>
<evidence type="ECO:0000256" key="3">
    <source>
        <dbReference type="ARBA" id="ARBA00012438"/>
    </source>
</evidence>
<evidence type="ECO:0000256" key="8">
    <source>
        <dbReference type="ARBA" id="ARBA00022741"/>
    </source>
</evidence>
<evidence type="ECO:0000259" key="15">
    <source>
        <dbReference type="PROSITE" id="PS50109"/>
    </source>
</evidence>
<keyword evidence="12" id="KW-0902">Two-component regulatory system</keyword>
<dbReference type="GO" id="GO:0005524">
    <property type="term" value="F:ATP binding"/>
    <property type="evidence" value="ECO:0007669"/>
    <property type="project" value="UniProtKB-KW"/>
</dbReference>
<dbReference type="InterPro" id="IPR036097">
    <property type="entry name" value="HisK_dim/P_sf"/>
</dbReference>
<dbReference type="HOGENOM" id="CLU_000445_89_27_6"/>
<proteinExistence type="predicted"/>
<dbReference type="SUPFAM" id="SSF55874">
    <property type="entry name" value="ATPase domain of HSP90 chaperone/DNA topoisomerase II/histidine kinase"/>
    <property type="match status" value="1"/>
</dbReference>
<evidence type="ECO:0000256" key="7">
    <source>
        <dbReference type="ARBA" id="ARBA00022692"/>
    </source>
</evidence>
<evidence type="ECO:0000256" key="10">
    <source>
        <dbReference type="ARBA" id="ARBA00022840"/>
    </source>
</evidence>
<dbReference type="Pfam" id="PF00672">
    <property type="entry name" value="HAMP"/>
    <property type="match status" value="1"/>
</dbReference>
<dbReference type="CDD" id="cd06225">
    <property type="entry name" value="HAMP"/>
    <property type="match status" value="1"/>
</dbReference>
<dbReference type="Gene3D" id="6.10.340.10">
    <property type="match status" value="1"/>
</dbReference>
<dbReference type="STRING" id="754477.Q7C_1228"/>
<evidence type="ECO:0000256" key="6">
    <source>
        <dbReference type="ARBA" id="ARBA00022679"/>
    </source>
</evidence>
<comment type="catalytic activity">
    <reaction evidence="1">
        <text>ATP + protein L-histidine = ADP + protein N-phospho-L-histidine.</text>
        <dbReference type="EC" id="2.7.13.3"/>
    </reaction>
</comment>
<dbReference type="CDD" id="cd00082">
    <property type="entry name" value="HisKA"/>
    <property type="match status" value="1"/>
</dbReference>
<evidence type="ECO:0000256" key="13">
    <source>
        <dbReference type="ARBA" id="ARBA00023136"/>
    </source>
</evidence>
<protein>
    <recommendedName>
        <fullName evidence="3">histidine kinase</fullName>
        <ecNumber evidence="3">2.7.13.3</ecNumber>
    </recommendedName>
</protein>
<dbReference type="GO" id="GO:0005886">
    <property type="term" value="C:plasma membrane"/>
    <property type="evidence" value="ECO:0007669"/>
    <property type="project" value="UniProtKB-SubCell"/>
</dbReference>
<organism evidence="17 18">
    <name type="scientific">Methylophaga frappieri (strain ATCC BAA-2434 / DSM 25690 / JAM7)</name>
    <dbReference type="NCBI Taxonomy" id="754477"/>
    <lineage>
        <taxon>Bacteria</taxon>
        <taxon>Pseudomonadati</taxon>
        <taxon>Pseudomonadota</taxon>
        <taxon>Gammaproteobacteria</taxon>
        <taxon>Thiotrichales</taxon>
        <taxon>Piscirickettsiaceae</taxon>
        <taxon>Methylophaga</taxon>
    </lineage>
</organism>
<dbReference type="PROSITE" id="PS50885">
    <property type="entry name" value="HAMP"/>
    <property type="match status" value="1"/>
</dbReference>
<reference evidence="17 18" key="1">
    <citation type="journal article" date="2012" name="J. Bacteriol.">
        <title>Complete genome sequences of Methylophaga sp. strain JAM1 and Methylophaga sp. strain JAM7.</title>
        <authorList>
            <person name="Villeneuve C."/>
            <person name="Martineau C."/>
            <person name="Mauffrey F."/>
            <person name="Villemur R."/>
        </authorList>
    </citation>
    <scope>NUCLEOTIDE SEQUENCE [LARGE SCALE GENOMIC DNA]</scope>
    <source>
        <strain evidence="17 18">JAM7</strain>
    </source>
</reference>
<dbReference type="PRINTS" id="PR00344">
    <property type="entry name" value="BCTRLSENSOR"/>
</dbReference>
<dbReference type="InterPro" id="IPR005467">
    <property type="entry name" value="His_kinase_dom"/>
</dbReference>
<dbReference type="EC" id="2.7.13.3" evidence="3"/>
<keyword evidence="5" id="KW-0597">Phosphoprotein</keyword>
<keyword evidence="11 14" id="KW-1133">Transmembrane helix</keyword>
<dbReference type="KEGG" id="mec:Q7C_1228"/>
<keyword evidence="8" id="KW-0547">Nucleotide-binding</keyword>
<keyword evidence="7 14" id="KW-0812">Transmembrane</keyword>
<dbReference type="SUPFAM" id="SSF158472">
    <property type="entry name" value="HAMP domain-like"/>
    <property type="match status" value="1"/>
</dbReference>
<evidence type="ECO:0000256" key="2">
    <source>
        <dbReference type="ARBA" id="ARBA00004651"/>
    </source>
</evidence>
<feature type="domain" description="Histidine kinase" evidence="15">
    <location>
        <begin position="239"/>
        <end position="452"/>
    </location>
</feature>
<dbReference type="InterPro" id="IPR050398">
    <property type="entry name" value="HssS/ArlS-like"/>
</dbReference>
<dbReference type="Gene3D" id="3.30.565.10">
    <property type="entry name" value="Histidine kinase-like ATPase, C-terminal domain"/>
    <property type="match status" value="1"/>
</dbReference>
<evidence type="ECO:0000256" key="4">
    <source>
        <dbReference type="ARBA" id="ARBA00022475"/>
    </source>
</evidence>
<dbReference type="PROSITE" id="PS50109">
    <property type="entry name" value="HIS_KIN"/>
    <property type="match status" value="1"/>
</dbReference>
<evidence type="ECO:0000256" key="9">
    <source>
        <dbReference type="ARBA" id="ARBA00022777"/>
    </source>
</evidence>
<dbReference type="eggNOG" id="COG2205">
    <property type="taxonomic scope" value="Bacteria"/>
</dbReference>
<dbReference type="PANTHER" id="PTHR45528">
    <property type="entry name" value="SENSOR HISTIDINE KINASE CPXA"/>
    <property type="match status" value="1"/>
</dbReference>
<dbReference type="InterPro" id="IPR003660">
    <property type="entry name" value="HAMP_dom"/>
</dbReference>
<keyword evidence="9" id="KW-0418">Kinase</keyword>
<dbReference type="SMART" id="SM00388">
    <property type="entry name" value="HisKA"/>
    <property type="match status" value="1"/>
</dbReference>
<dbReference type="Gene3D" id="1.10.287.130">
    <property type="match status" value="1"/>
</dbReference>
<dbReference type="SMART" id="SM00304">
    <property type="entry name" value="HAMP"/>
    <property type="match status" value="1"/>
</dbReference>
<dbReference type="Pfam" id="PF00512">
    <property type="entry name" value="HisKA"/>
    <property type="match status" value="1"/>
</dbReference>
<evidence type="ECO:0000313" key="18">
    <source>
        <dbReference type="Proteomes" id="UP000009145"/>
    </source>
</evidence>
<feature type="domain" description="HAMP" evidence="16">
    <location>
        <begin position="176"/>
        <end position="231"/>
    </location>
</feature>
<evidence type="ECO:0000256" key="14">
    <source>
        <dbReference type="SAM" id="Phobius"/>
    </source>
</evidence>
<dbReference type="PANTHER" id="PTHR45528:SF1">
    <property type="entry name" value="SENSOR HISTIDINE KINASE CPXA"/>
    <property type="match status" value="1"/>
</dbReference>
<evidence type="ECO:0000256" key="12">
    <source>
        <dbReference type="ARBA" id="ARBA00023012"/>
    </source>
</evidence>
<keyword evidence="13 14" id="KW-0472">Membrane</keyword>
<accession>I1YHI5</accession>
<evidence type="ECO:0000256" key="5">
    <source>
        <dbReference type="ARBA" id="ARBA00022553"/>
    </source>
</evidence>
<dbReference type="SMART" id="SM00387">
    <property type="entry name" value="HATPase_c"/>
    <property type="match status" value="1"/>
</dbReference>
<gene>
    <name evidence="17" type="ordered locus">Q7C_1228</name>
</gene>
<comment type="subcellular location">
    <subcellularLocation>
        <location evidence="2">Cell membrane</location>
        <topology evidence="2">Multi-pass membrane protein</topology>
    </subcellularLocation>
</comment>
<sequence precursor="true">MGRLFWKFFFAFLLALLIAGLGVGTTMWLHQEQINQRLTDAPIQIGKLASIIVSDAADIGQYGGAQGLRQYLTDQQQNGVARVYAFDDNDQELLGRDLEDGQLDAVRQLYDKVPHLRSIRLLTPESDGSLLLFIPANVVAPLNDYPPHGPKPPKPLITLMIAGIFSGLFFSAFLAWWFTKPIRHLRGAFQAVAKGQLATRIGPAMGRRKDELAELGRHFDDMTAKLENLVSAQRNLLHDVSHELRSPLARVQAAIGLAEQRPEKTPEVMARLEKESERMDYLIGDLLNLSRLDSLAADKAEQALFELSPLLDELLDDARYEANLSQITITANILAPLWLYGKPVLILRALENVLRNAIKFTPENGAVLFQAEAIEKHVIIHIQDSGPGVKADELQHLFTPFFKGEQGREHQTSTGLGLTIAERAVKAHRGEIIAKHVDKGGLHIEIRLPNAKRPD</sequence>
<dbReference type="EMBL" id="CP003380">
    <property type="protein sequence ID" value="AFJ02378.1"/>
    <property type="molecule type" value="Genomic_DNA"/>
</dbReference>
<dbReference type="SUPFAM" id="SSF47384">
    <property type="entry name" value="Homodimeric domain of signal transducing histidine kinase"/>
    <property type="match status" value="1"/>
</dbReference>
<keyword evidence="10" id="KW-0067">ATP-binding</keyword>
<dbReference type="Proteomes" id="UP000009145">
    <property type="component" value="Chromosome"/>
</dbReference>
<dbReference type="GO" id="GO:0000155">
    <property type="term" value="F:phosphorelay sensor kinase activity"/>
    <property type="evidence" value="ECO:0007669"/>
    <property type="project" value="InterPro"/>
</dbReference>
<keyword evidence="6" id="KW-0808">Transferase</keyword>
<dbReference type="AlphaFoldDB" id="I1YHI5"/>
<dbReference type="InterPro" id="IPR003594">
    <property type="entry name" value="HATPase_dom"/>
</dbReference>
<evidence type="ECO:0000259" key="16">
    <source>
        <dbReference type="PROSITE" id="PS50885"/>
    </source>
</evidence>
<evidence type="ECO:0000256" key="1">
    <source>
        <dbReference type="ARBA" id="ARBA00000085"/>
    </source>
</evidence>
<dbReference type="InterPro" id="IPR004358">
    <property type="entry name" value="Sig_transdc_His_kin-like_C"/>
</dbReference>
<dbReference type="InterPro" id="IPR036890">
    <property type="entry name" value="HATPase_C_sf"/>
</dbReference>